<comment type="caution">
    <text evidence="4">The sequence shown here is derived from an EMBL/GenBank/DDBJ whole genome shotgun (WGS) entry which is preliminary data.</text>
</comment>
<feature type="domain" description="Ubiquitin-like" evidence="3">
    <location>
        <begin position="237"/>
        <end position="304"/>
    </location>
</feature>
<evidence type="ECO:0000313" key="4">
    <source>
        <dbReference type="EMBL" id="CAH3154989.1"/>
    </source>
</evidence>
<feature type="domain" description="Ubiquitin-like" evidence="3">
    <location>
        <begin position="385"/>
        <end position="456"/>
    </location>
</feature>
<gene>
    <name evidence="4" type="ORF">PLOB_00001130</name>
</gene>
<feature type="domain" description="Ubiquitin-like" evidence="3">
    <location>
        <begin position="774"/>
        <end position="846"/>
    </location>
</feature>
<dbReference type="InterPro" id="IPR029071">
    <property type="entry name" value="Ubiquitin-like_domsf"/>
</dbReference>
<dbReference type="SMART" id="SM00213">
    <property type="entry name" value="UBQ"/>
    <property type="match status" value="8"/>
</dbReference>
<dbReference type="Pfam" id="PF00240">
    <property type="entry name" value="ubiquitin"/>
    <property type="match status" value="8"/>
</dbReference>
<dbReference type="PANTHER" id="PTHR10666">
    <property type="entry name" value="UBIQUITIN"/>
    <property type="match status" value="1"/>
</dbReference>
<feature type="domain" description="Ubiquitin-like" evidence="3">
    <location>
        <begin position="309"/>
        <end position="384"/>
    </location>
</feature>
<feature type="domain" description="Ubiquitin-like" evidence="3">
    <location>
        <begin position="542"/>
        <end position="617"/>
    </location>
</feature>
<dbReference type="PROSITE" id="PS50053">
    <property type="entry name" value="UBIQUITIN_2"/>
    <property type="match status" value="8"/>
</dbReference>
<keyword evidence="1" id="KW-0175">Coiled coil</keyword>
<reference evidence="4 5" key="1">
    <citation type="submission" date="2022-05" db="EMBL/GenBank/DDBJ databases">
        <authorList>
            <consortium name="Genoscope - CEA"/>
            <person name="William W."/>
        </authorList>
    </citation>
    <scope>NUCLEOTIDE SEQUENCE [LARGE SCALE GENOMIC DNA]</scope>
</reference>
<accession>A0ABN8Q1W6</accession>
<sequence length="850" mass="97310">MDIKKSIMETAVHEKSKNVKDLKNILDSVREDIKREIKDMTRTILKGIVHHEAKDVRDPLGGKNHSKDKHSSLAAKPHFTASEGHGRQEDCVRQSGSRTAFVVLKAKIEQCLVFGRIRRVTNGLSVYTFAIENIITQSISDLRKIFTTSQRKREQKSSESQQWSLTKPAMAHEEPPSAKYTGGKQLIGSEDTAVSLRDTHAEKTFGLPFDEKVSGQRTHDFQVSSSRRVRLPGSKLIFVKTLAGRTITVEVEPSVNVQSVKVKTERKLGFPLDKQYLLFEGKRLENGRPLSDYNIPTESVLYLVPTSGMQIFYRKLTGGVISLETEPYDTIENVKVKIQEKEEFPPDLQRLFFAGKELEDQCTLNKYNIQKESTLHLLLRPRGEMPIFVKTSTGKTTKFEVKPSDTTLDLKEKIQDREGIPADLQHLIFAGKKLEDQYTLSKYNIQKESTLYLVLKPVRHNGMPIFVKTLTGKTTKFEVEPSDTILQVKEKIQDKEGIPADHLICLIFAGKQLEDRCTLSDYNIQKESTLYLVVGPVRHNGIKIFLKTLTGRVISLETKPYDTIENVKLKIQEKEEFPPDLQRLFFAGKELEDQCTLSKYNIQKESTLHLLLRPRGKMPIFVKTLTGKTTKFKVEPNDTILQVKEKIQDREGIPADHLICLIFAGKQLEDQCTLSDYNIQKESTLYLVLRPVRHNGIKIFLRTLTGRVLYLETEPSDTIENVKVKIQEKEGIPRDQQRLLIPRLGELTDDRFLSDYNIQKDEALQLVLRLRDGMPIFVKMMTGKTTTFEVKPSDTILDLKEKIQNEEGLPADQLRLFFARKPLNDQCTLSNYNIQKESTLYLVKRRSYTT</sequence>
<feature type="domain" description="Ubiquitin-like" evidence="3">
    <location>
        <begin position="618"/>
        <end position="690"/>
    </location>
</feature>
<dbReference type="InterPro" id="IPR019956">
    <property type="entry name" value="Ubiquitin_dom"/>
</dbReference>
<evidence type="ECO:0000313" key="5">
    <source>
        <dbReference type="Proteomes" id="UP001159405"/>
    </source>
</evidence>
<dbReference type="Gene3D" id="3.10.20.90">
    <property type="entry name" value="Phosphatidylinositol 3-kinase Catalytic Subunit, Chain A, domain 1"/>
    <property type="match status" value="8"/>
</dbReference>
<dbReference type="EMBL" id="CALNXK010000100">
    <property type="protein sequence ID" value="CAH3154989.1"/>
    <property type="molecule type" value="Genomic_DNA"/>
</dbReference>
<dbReference type="InterPro" id="IPR000626">
    <property type="entry name" value="Ubiquitin-like_dom"/>
</dbReference>
<proteinExistence type="predicted"/>
<dbReference type="Proteomes" id="UP001159405">
    <property type="component" value="Unassembled WGS sequence"/>
</dbReference>
<dbReference type="PROSITE" id="PS00299">
    <property type="entry name" value="UBIQUITIN_1"/>
    <property type="match status" value="1"/>
</dbReference>
<name>A0ABN8Q1W6_9CNID</name>
<evidence type="ECO:0000256" key="1">
    <source>
        <dbReference type="SAM" id="Coils"/>
    </source>
</evidence>
<feature type="domain" description="Ubiquitin-like" evidence="3">
    <location>
        <begin position="697"/>
        <end position="773"/>
    </location>
</feature>
<feature type="region of interest" description="Disordered" evidence="2">
    <location>
        <begin position="55"/>
        <end position="74"/>
    </location>
</feature>
<keyword evidence="5" id="KW-1185">Reference proteome</keyword>
<evidence type="ECO:0000256" key="2">
    <source>
        <dbReference type="SAM" id="MobiDB-lite"/>
    </source>
</evidence>
<dbReference type="PRINTS" id="PR00348">
    <property type="entry name" value="UBIQUITIN"/>
</dbReference>
<dbReference type="SUPFAM" id="SSF54236">
    <property type="entry name" value="Ubiquitin-like"/>
    <property type="match status" value="8"/>
</dbReference>
<dbReference type="CDD" id="cd17039">
    <property type="entry name" value="Ubl_ubiquitin_like"/>
    <property type="match status" value="1"/>
</dbReference>
<evidence type="ECO:0000259" key="3">
    <source>
        <dbReference type="PROSITE" id="PS50053"/>
    </source>
</evidence>
<dbReference type="InterPro" id="IPR050158">
    <property type="entry name" value="Ubiquitin_ubiquitin-like"/>
</dbReference>
<feature type="region of interest" description="Disordered" evidence="2">
    <location>
        <begin position="149"/>
        <end position="184"/>
    </location>
</feature>
<protein>
    <recommendedName>
        <fullName evidence="3">Ubiquitin-like domain-containing protein</fullName>
    </recommendedName>
</protein>
<organism evidence="4 5">
    <name type="scientific">Porites lobata</name>
    <dbReference type="NCBI Taxonomy" id="104759"/>
    <lineage>
        <taxon>Eukaryota</taxon>
        <taxon>Metazoa</taxon>
        <taxon>Cnidaria</taxon>
        <taxon>Anthozoa</taxon>
        <taxon>Hexacorallia</taxon>
        <taxon>Scleractinia</taxon>
        <taxon>Fungiina</taxon>
        <taxon>Poritidae</taxon>
        <taxon>Porites</taxon>
    </lineage>
</organism>
<dbReference type="InterPro" id="IPR019954">
    <property type="entry name" value="Ubiquitin_CS"/>
</dbReference>
<feature type="coiled-coil region" evidence="1">
    <location>
        <begin position="12"/>
        <end position="39"/>
    </location>
</feature>
<feature type="domain" description="Ubiquitin-like" evidence="3">
    <location>
        <begin position="463"/>
        <end position="534"/>
    </location>
</feature>